<protein>
    <recommendedName>
        <fullName evidence="5">Alpha-1,4 glucan phosphorylase</fullName>
        <ecNumber evidence="5">2.4.1.1</ecNumber>
    </recommendedName>
</protein>
<dbReference type="EMBL" id="JASSZA010000008">
    <property type="protein sequence ID" value="KAK2104192.1"/>
    <property type="molecule type" value="Genomic_DNA"/>
</dbReference>
<evidence type="ECO:0000256" key="5">
    <source>
        <dbReference type="RuleBase" id="RU000587"/>
    </source>
</evidence>
<evidence type="ECO:0000313" key="6">
    <source>
        <dbReference type="EMBL" id="KAK2104192.1"/>
    </source>
</evidence>
<keyword evidence="5" id="KW-0808">Transferase</keyword>
<dbReference type="PANTHER" id="PTHR11468:SF3">
    <property type="entry name" value="GLYCOGEN PHOSPHORYLASE, LIVER FORM"/>
    <property type="match status" value="1"/>
</dbReference>
<reference evidence="6 7" key="1">
    <citation type="submission" date="2023-05" db="EMBL/GenBank/DDBJ databases">
        <title>B98-5 Cell Line De Novo Hybrid Assembly: An Optical Mapping Approach.</title>
        <authorList>
            <person name="Kananen K."/>
            <person name="Auerbach J.A."/>
            <person name="Kautto E."/>
            <person name="Blachly J.S."/>
        </authorList>
    </citation>
    <scope>NUCLEOTIDE SEQUENCE [LARGE SCALE GENOMIC DNA]</scope>
    <source>
        <strain evidence="6">B95-8</strain>
        <tissue evidence="6">Cell line</tissue>
    </source>
</reference>
<evidence type="ECO:0000256" key="3">
    <source>
        <dbReference type="ARBA" id="ARBA00037413"/>
    </source>
</evidence>
<comment type="caution">
    <text evidence="6">The sequence shown here is derived from an EMBL/GenBank/DDBJ whole genome shotgun (WGS) entry which is preliminary data.</text>
</comment>
<comment type="function">
    <text evidence="3 5">Allosteric enzyme that catalyzes the rate-limiting step in glycogen catabolism, the phosphorolytic cleavage of glycogen to produce glucose-1-phosphate, and plays a central role in maintaining cellular and organismal glucose homeostasis.</text>
</comment>
<dbReference type="Proteomes" id="UP001266305">
    <property type="component" value="Unassembled WGS sequence"/>
</dbReference>
<comment type="subunit">
    <text evidence="4">Homodimer; enzymatically active. Interacts with PPP1R3B; recruits the phosphatase PP1 which dephosphorylates and inactivates PYGL/glycogen phosphorylase.</text>
</comment>
<dbReference type="Pfam" id="PF00343">
    <property type="entry name" value="Phosphorylase"/>
    <property type="match status" value="1"/>
</dbReference>
<proteinExistence type="inferred from homology"/>
<organism evidence="6 7">
    <name type="scientific">Saguinus oedipus</name>
    <name type="common">Cotton-top tamarin</name>
    <name type="synonym">Oedipomidas oedipus</name>
    <dbReference type="NCBI Taxonomy" id="9490"/>
    <lineage>
        <taxon>Eukaryota</taxon>
        <taxon>Metazoa</taxon>
        <taxon>Chordata</taxon>
        <taxon>Craniata</taxon>
        <taxon>Vertebrata</taxon>
        <taxon>Euteleostomi</taxon>
        <taxon>Mammalia</taxon>
        <taxon>Eutheria</taxon>
        <taxon>Euarchontoglires</taxon>
        <taxon>Primates</taxon>
        <taxon>Haplorrhini</taxon>
        <taxon>Platyrrhini</taxon>
        <taxon>Cebidae</taxon>
        <taxon>Callitrichinae</taxon>
        <taxon>Saguinus</taxon>
    </lineage>
</organism>
<comment type="catalytic activity">
    <reaction evidence="2">
        <text>[(1-&gt;4)-alpha-D-glucosyl](n) + phosphate = [(1-&gt;4)-alpha-D-glucosyl](n-1) + alpha-D-glucose 1-phosphate</text>
        <dbReference type="Rhea" id="RHEA:41732"/>
        <dbReference type="Rhea" id="RHEA-COMP:9584"/>
        <dbReference type="Rhea" id="RHEA-COMP:9586"/>
        <dbReference type="ChEBI" id="CHEBI:15444"/>
        <dbReference type="ChEBI" id="CHEBI:43474"/>
        <dbReference type="ChEBI" id="CHEBI:58601"/>
        <dbReference type="EC" id="2.4.1.1"/>
    </reaction>
    <physiologicalReaction direction="left-to-right" evidence="2">
        <dbReference type="Rhea" id="RHEA:41733"/>
    </physiologicalReaction>
</comment>
<evidence type="ECO:0000256" key="4">
    <source>
        <dbReference type="ARBA" id="ARBA00046783"/>
    </source>
</evidence>
<evidence type="ECO:0000256" key="2">
    <source>
        <dbReference type="ARBA" id="ARBA00036074"/>
    </source>
</evidence>
<sequence length="67" mass="7994">MSFPTQVAIQLNDTHPALAIPELMRIFVDIEKLPWSKHYLCFYFSVFVYLINKRHVRIVDRSIRMLA</sequence>
<evidence type="ECO:0000313" key="7">
    <source>
        <dbReference type="Proteomes" id="UP001266305"/>
    </source>
</evidence>
<dbReference type="Gene3D" id="3.40.50.2000">
    <property type="entry name" value="Glycogen Phosphorylase B"/>
    <property type="match status" value="1"/>
</dbReference>
<keyword evidence="5" id="KW-0119">Carbohydrate metabolism</keyword>
<accession>A0ABQ9V4A4</accession>
<name>A0ABQ9V4A4_SAGOE</name>
<dbReference type="SUPFAM" id="SSF53756">
    <property type="entry name" value="UDP-Glycosyltransferase/glycogen phosphorylase"/>
    <property type="match status" value="1"/>
</dbReference>
<keyword evidence="5" id="KW-0663">Pyridoxal phosphate</keyword>
<evidence type="ECO:0000256" key="1">
    <source>
        <dbReference type="ARBA" id="ARBA00006047"/>
    </source>
</evidence>
<dbReference type="InterPro" id="IPR000811">
    <property type="entry name" value="Glyco_trans_35"/>
</dbReference>
<dbReference type="PANTHER" id="PTHR11468">
    <property type="entry name" value="GLYCOGEN PHOSPHORYLASE"/>
    <property type="match status" value="1"/>
</dbReference>
<keyword evidence="5" id="KW-0328">Glycosyltransferase</keyword>
<keyword evidence="7" id="KW-1185">Reference proteome</keyword>
<comment type="cofactor">
    <cofactor evidence="5">
        <name>pyridoxal 5'-phosphate</name>
        <dbReference type="ChEBI" id="CHEBI:597326"/>
    </cofactor>
</comment>
<comment type="similarity">
    <text evidence="1 5">Belongs to the glycogen phosphorylase family.</text>
</comment>
<gene>
    <name evidence="6" type="ORF">P7K49_018048</name>
</gene>
<dbReference type="EC" id="2.4.1.1" evidence="5"/>